<name>A0A660SG62_UNCW3</name>
<dbReference type="AlphaFoldDB" id="A0A660SG62"/>
<dbReference type="SUPFAM" id="SSF46689">
    <property type="entry name" value="Homeodomain-like"/>
    <property type="match status" value="1"/>
</dbReference>
<dbReference type="InterPro" id="IPR036388">
    <property type="entry name" value="WH-like_DNA-bd_sf"/>
</dbReference>
<sequence length="71" mass="8126">MRKNRIVLDPKIRSGKPIIPGIRISVEFLLDLLANGYMRKSSAFYEDIRAALEYAAEILKSEKVYPVITKD</sequence>
<accession>A0A660SG62</accession>
<dbReference type="Gene3D" id="1.10.10.10">
    <property type="entry name" value="Winged helix-like DNA-binding domain superfamily/Winged helix DNA-binding domain"/>
    <property type="match status" value="1"/>
</dbReference>
<evidence type="ECO:0000313" key="1">
    <source>
        <dbReference type="EMBL" id="RKX69809.1"/>
    </source>
</evidence>
<proteinExistence type="predicted"/>
<protein>
    <submittedName>
        <fullName evidence="1">DUF433 domain-containing protein</fullName>
    </submittedName>
</protein>
<dbReference type="Pfam" id="PF04255">
    <property type="entry name" value="DUF433"/>
    <property type="match status" value="1"/>
</dbReference>
<dbReference type="Proteomes" id="UP000268469">
    <property type="component" value="Unassembled WGS sequence"/>
</dbReference>
<dbReference type="InterPro" id="IPR009057">
    <property type="entry name" value="Homeodomain-like_sf"/>
</dbReference>
<evidence type="ECO:0000313" key="2">
    <source>
        <dbReference type="Proteomes" id="UP000268469"/>
    </source>
</evidence>
<gene>
    <name evidence="1" type="ORF">DRP53_07070</name>
</gene>
<dbReference type="EMBL" id="QNBE01000065">
    <property type="protein sequence ID" value="RKX69809.1"/>
    <property type="molecule type" value="Genomic_DNA"/>
</dbReference>
<reference evidence="1 2" key="1">
    <citation type="submission" date="2018-06" db="EMBL/GenBank/DDBJ databases">
        <title>Extensive metabolic versatility and redundancy in microbially diverse, dynamic hydrothermal sediments.</title>
        <authorList>
            <person name="Dombrowski N."/>
            <person name="Teske A."/>
            <person name="Baker B.J."/>
        </authorList>
    </citation>
    <scope>NUCLEOTIDE SEQUENCE [LARGE SCALE GENOMIC DNA]</scope>
    <source>
        <strain evidence="1">B36_G15</strain>
    </source>
</reference>
<dbReference type="InterPro" id="IPR007367">
    <property type="entry name" value="DUF433"/>
</dbReference>
<comment type="caution">
    <text evidence="1">The sequence shown here is derived from an EMBL/GenBank/DDBJ whole genome shotgun (WGS) entry which is preliminary data.</text>
</comment>
<organism evidence="1 2">
    <name type="scientific">candidate division WOR-3 bacterium</name>
    <dbReference type="NCBI Taxonomy" id="2052148"/>
    <lineage>
        <taxon>Bacteria</taxon>
        <taxon>Bacteria division WOR-3</taxon>
    </lineage>
</organism>